<reference evidence="1" key="1">
    <citation type="journal article" date="2023" name="Science">
        <title>Genome structures resolve the early diversification of teleost fishes.</title>
        <authorList>
            <person name="Parey E."/>
            <person name="Louis A."/>
            <person name="Montfort J."/>
            <person name="Bouchez O."/>
            <person name="Roques C."/>
            <person name="Iampietro C."/>
            <person name="Lluch J."/>
            <person name="Castinel A."/>
            <person name="Donnadieu C."/>
            <person name="Desvignes T."/>
            <person name="Floi Bucao C."/>
            <person name="Jouanno E."/>
            <person name="Wen M."/>
            <person name="Mejri S."/>
            <person name="Dirks R."/>
            <person name="Jansen H."/>
            <person name="Henkel C."/>
            <person name="Chen W.J."/>
            <person name="Zahm M."/>
            <person name="Cabau C."/>
            <person name="Klopp C."/>
            <person name="Thompson A.W."/>
            <person name="Robinson-Rechavi M."/>
            <person name="Braasch I."/>
            <person name="Lecointre G."/>
            <person name="Bobe J."/>
            <person name="Postlethwait J.H."/>
            <person name="Berthelot C."/>
            <person name="Roest Crollius H."/>
            <person name="Guiguen Y."/>
        </authorList>
    </citation>
    <scope>NUCLEOTIDE SEQUENCE</scope>
    <source>
        <strain evidence="1">WJC10195</strain>
    </source>
</reference>
<dbReference type="Proteomes" id="UP001152622">
    <property type="component" value="Chromosome 14"/>
</dbReference>
<evidence type="ECO:0000313" key="2">
    <source>
        <dbReference type="Proteomes" id="UP001152622"/>
    </source>
</evidence>
<accession>A0A9Q1IJT3</accession>
<dbReference type="EMBL" id="JAINUF010000014">
    <property type="protein sequence ID" value="KAJ8342196.1"/>
    <property type="molecule type" value="Genomic_DNA"/>
</dbReference>
<proteinExistence type="predicted"/>
<dbReference type="AlphaFoldDB" id="A0A9Q1IJT3"/>
<keyword evidence="2" id="KW-1185">Reference proteome</keyword>
<gene>
    <name evidence="1" type="ORF">SKAU_G00321240</name>
</gene>
<organism evidence="1 2">
    <name type="scientific">Synaphobranchus kaupii</name>
    <name type="common">Kaup's arrowtooth eel</name>
    <dbReference type="NCBI Taxonomy" id="118154"/>
    <lineage>
        <taxon>Eukaryota</taxon>
        <taxon>Metazoa</taxon>
        <taxon>Chordata</taxon>
        <taxon>Craniata</taxon>
        <taxon>Vertebrata</taxon>
        <taxon>Euteleostomi</taxon>
        <taxon>Actinopterygii</taxon>
        <taxon>Neopterygii</taxon>
        <taxon>Teleostei</taxon>
        <taxon>Anguilliformes</taxon>
        <taxon>Synaphobranchidae</taxon>
        <taxon>Synaphobranchus</taxon>
    </lineage>
</organism>
<comment type="caution">
    <text evidence="1">The sequence shown here is derived from an EMBL/GenBank/DDBJ whole genome shotgun (WGS) entry which is preliminary data.</text>
</comment>
<evidence type="ECO:0000313" key="1">
    <source>
        <dbReference type="EMBL" id="KAJ8342196.1"/>
    </source>
</evidence>
<protein>
    <submittedName>
        <fullName evidence="1">Uncharacterized protein</fullName>
    </submittedName>
</protein>
<name>A0A9Q1IJT3_SYNKA</name>
<sequence>MRPIRVVSSANFKSLTDWWLEVQLFVYRENSRGERTQPCGEPVLVDLGSEMFFPSFTPRHRAGLRAFPSGGDIGRQGTLIRRTSGPALTLTGF</sequence>